<dbReference type="Pfam" id="PF02769">
    <property type="entry name" value="AIRS_C"/>
    <property type="match status" value="1"/>
</dbReference>
<dbReference type="OrthoDB" id="9801934at2"/>
<name>A0A1G8ZSE4_9GAMM</name>
<dbReference type="EMBL" id="FNFH01000003">
    <property type="protein sequence ID" value="SDK17967.1"/>
    <property type="molecule type" value="Genomic_DNA"/>
</dbReference>
<gene>
    <name evidence="4" type="ORF">SAMN05216212_1736</name>
</gene>
<proteinExistence type="inferred from homology"/>
<evidence type="ECO:0000313" key="4">
    <source>
        <dbReference type="EMBL" id="SDK17967.1"/>
    </source>
</evidence>
<dbReference type="InterPro" id="IPR010918">
    <property type="entry name" value="PurM-like_C_dom"/>
</dbReference>
<dbReference type="InterPro" id="IPR036676">
    <property type="entry name" value="PurM-like_C_sf"/>
</dbReference>
<evidence type="ECO:0000259" key="3">
    <source>
        <dbReference type="Pfam" id="PF02769"/>
    </source>
</evidence>
<dbReference type="GO" id="GO:0051604">
    <property type="term" value="P:protein maturation"/>
    <property type="evidence" value="ECO:0007669"/>
    <property type="project" value="TreeGrafter"/>
</dbReference>
<dbReference type="SUPFAM" id="SSF56042">
    <property type="entry name" value="PurM C-terminal domain-like"/>
    <property type="match status" value="1"/>
</dbReference>
<dbReference type="PANTHER" id="PTHR30303">
    <property type="entry name" value="HYDROGENASE ISOENZYMES FORMATION PROTEIN HYPE"/>
    <property type="match status" value="1"/>
</dbReference>
<evidence type="ECO:0000259" key="2">
    <source>
        <dbReference type="Pfam" id="PF00586"/>
    </source>
</evidence>
<dbReference type="NCBIfam" id="TIGR02124">
    <property type="entry name" value="hypE"/>
    <property type="match status" value="1"/>
</dbReference>
<protein>
    <submittedName>
        <fullName evidence="4">Hydrogenase expression/formation protein HypE</fullName>
    </submittedName>
</protein>
<evidence type="ECO:0000313" key="5">
    <source>
        <dbReference type="Proteomes" id="UP000199305"/>
    </source>
</evidence>
<dbReference type="AlphaFoldDB" id="A0A1G8ZSE4"/>
<dbReference type="PIRSF" id="PIRSF005644">
    <property type="entry name" value="Hdrgns_mtr_HypE"/>
    <property type="match status" value="1"/>
</dbReference>
<dbReference type="SUPFAM" id="SSF55326">
    <property type="entry name" value="PurM N-terminal domain-like"/>
    <property type="match status" value="1"/>
</dbReference>
<dbReference type="Gene3D" id="3.90.650.10">
    <property type="entry name" value="PurM-like C-terminal domain"/>
    <property type="match status" value="1"/>
</dbReference>
<accession>A0A1G8ZSE4</accession>
<feature type="domain" description="PurM-like N-terminal" evidence="2">
    <location>
        <begin position="48"/>
        <end position="158"/>
    </location>
</feature>
<reference evidence="5" key="1">
    <citation type="submission" date="2016-10" db="EMBL/GenBank/DDBJ databases">
        <authorList>
            <person name="Varghese N."/>
            <person name="Submissions S."/>
        </authorList>
    </citation>
    <scope>NUCLEOTIDE SEQUENCE [LARGE SCALE GENOMIC DNA]</scope>
    <source>
        <strain evidence="5">CGMCC 1.10658</strain>
    </source>
</reference>
<evidence type="ECO:0000256" key="1">
    <source>
        <dbReference type="ARBA" id="ARBA00006243"/>
    </source>
</evidence>
<dbReference type="InterPro" id="IPR011854">
    <property type="entry name" value="HypE"/>
</dbReference>
<comment type="similarity">
    <text evidence="1">Belongs to the HypE family.</text>
</comment>
<keyword evidence="5" id="KW-1185">Reference proteome</keyword>
<sequence>MNTECPLPVFTDETVRVGHGSGGELSQRLISELIRPHFDNPWLRQAHDSATLCPGSERIVFTTDSFVVSPLFFPGGDIGELAVYGTVNDLAMSGAVPRFLSCSLILEEGLPMQTLDRALASMGRAARDTGVQLVTGDTKVVERGKGDGLYINTAGIGVLEHSEVIAPERIAPGDLILLSGDIGRHGMAVMATREGLEFESPLRSDCAPLAEPVLALLNAGITVHCLRDLTRGGLATALVELAESAGRELVVEEAAIPVSEPVQGACELLGLDPLYVANEGRFIAFVPADRAVEALAILQGTAVAADSRVIGSASTGHRPRVIMRNTIGSERLLDRLPGEQLPRIC</sequence>
<dbReference type="PANTHER" id="PTHR30303:SF0">
    <property type="entry name" value="CARBAMOYL DEHYDRATASE HYPE"/>
    <property type="match status" value="1"/>
</dbReference>
<dbReference type="Proteomes" id="UP000199305">
    <property type="component" value="Unassembled WGS sequence"/>
</dbReference>
<feature type="domain" description="PurM-like C-terminal" evidence="3">
    <location>
        <begin position="172"/>
        <end position="322"/>
    </location>
</feature>
<dbReference type="Pfam" id="PF00586">
    <property type="entry name" value="AIRS"/>
    <property type="match status" value="1"/>
</dbReference>
<dbReference type="InterPro" id="IPR036921">
    <property type="entry name" value="PurM-like_N_sf"/>
</dbReference>
<dbReference type="RefSeq" id="WP_091512006.1">
    <property type="nucleotide sequence ID" value="NZ_FNFH01000003.1"/>
</dbReference>
<organism evidence="4 5">
    <name type="scientific">Microbulbifer yueqingensis</name>
    <dbReference type="NCBI Taxonomy" id="658219"/>
    <lineage>
        <taxon>Bacteria</taxon>
        <taxon>Pseudomonadati</taxon>
        <taxon>Pseudomonadota</taxon>
        <taxon>Gammaproteobacteria</taxon>
        <taxon>Cellvibrionales</taxon>
        <taxon>Microbulbiferaceae</taxon>
        <taxon>Microbulbifer</taxon>
    </lineage>
</organism>
<dbReference type="Gene3D" id="3.30.1330.10">
    <property type="entry name" value="PurM-like, N-terminal domain"/>
    <property type="match status" value="1"/>
</dbReference>
<dbReference type="InterPro" id="IPR016188">
    <property type="entry name" value="PurM-like_N"/>
</dbReference>
<dbReference type="STRING" id="658219.SAMN05216212_1736"/>
<dbReference type="CDD" id="cd02197">
    <property type="entry name" value="HypE"/>
    <property type="match status" value="1"/>
</dbReference>